<evidence type="ECO:0000256" key="1">
    <source>
        <dbReference type="SAM" id="SignalP"/>
    </source>
</evidence>
<comment type="caution">
    <text evidence="2">The sequence shown here is derived from an EMBL/GenBank/DDBJ whole genome shotgun (WGS) entry which is preliminary data.</text>
</comment>
<accession>A0A812IM92</accession>
<dbReference type="Proteomes" id="UP000604046">
    <property type="component" value="Unassembled WGS sequence"/>
</dbReference>
<reference evidence="2" key="1">
    <citation type="submission" date="2021-02" db="EMBL/GenBank/DDBJ databases">
        <authorList>
            <person name="Dougan E. K."/>
            <person name="Rhodes N."/>
            <person name="Thang M."/>
            <person name="Chan C."/>
        </authorList>
    </citation>
    <scope>NUCLEOTIDE SEQUENCE</scope>
</reference>
<dbReference type="AlphaFoldDB" id="A0A812IM92"/>
<gene>
    <name evidence="2" type="ORF">SNAT2548_LOCUS4495</name>
</gene>
<protein>
    <submittedName>
        <fullName evidence="2">Uncharacterized protein</fullName>
    </submittedName>
</protein>
<keyword evidence="1" id="KW-0732">Signal</keyword>
<dbReference type="OrthoDB" id="433239at2759"/>
<feature type="signal peptide" evidence="1">
    <location>
        <begin position="1"/>
        <end position="28"/>
    </location>
</feature>
<evidence type="ECO:0000313" key="3">
    <source>
        <dbReference type="Proteomes" id="UP000604046"/>
    </source>
</evidence>
<feature type="chain" id="PRO_5032518612" evidence="1">
    <location>
        <begin position="29"/>
        <end position="625"/>
    </location>
</feature>
<dbReference type="EMBL" id="CAJNDS010000278">
    <property type="protein sequence ID" value="CAE7037519.1"/>
    <property type="molecule type" value="Genomic_DNA"/>
</dbReference>
<keyword evidence="3" id="KW-1185">Reference proteome</keyword>
<proteinExistence type="predicted"/>
<name>A0A812IM92_9DINO</name>
<evidence type="ECO:0000313" key="2">
    <source>
        <dbReference type="EMBL" id="CAE7037519.1"/>
    </source>
</evidence>
<organism evidence="2 3">
    <name type="scientific">Symbiodinium natans</name>
    <dbReference type="NCBI Taxonomy" id="878477"/>
    <lineage>
        <taxon>Eukaryota</taxon>
        <taxon>Sar</taxon>
        <taxon>Alveolata</taxon>
        <taxon>Dinophyceae</taxon>
        <taxon>Suessiales</taxon>
        <taxon>Symbiodiniaceae</taxon>
        <taxon>Symbiodinium</taxon>
    </lineage>
</organism>
<sequence length="625" mass="68203">MPWSVRAPFICSSLLLPLLIGRLTVADGAQTCLPEALPENQRSNITVEGISMPIGITSGDWDANIIINEIAGIVVSEVLGYNYRLGLEIHSLNRLLRLAGCANPDSCTTPSSYHIAMEIYTPAAALSEFTSVASQMGDAAPQNVGSIGYPGTEGIFVFEERRQAYRADTGLDLAYYFSYNASWFHPENYLATVSQVDLDHLLPCGQSVDIAWPAIGQQYLNATGDADGVENRQGKWYLKCWHDKWWPAPACRSNVSNCVAIVTGDGAWGMRTHVQLAAFHNMPVAFASAVNFDAYASVTRTLKSLAFWWSPDTTFSDLQLARVVFPQYDEAEHEQGIFKTVDNVEPLQNWIAAELLNVAQRAVRFVQGFRMSESDLNELLRTHVQSGRDAIRDARGSACAWILTHRDQWSSWVPSQTDCTVGQGLADAQGNFVAARLCHLPTRTGVGEIGEYVHLLPLPGGDSYGASFCSDCELGTMAAARGSTQCTLCRLGEFANSSAMSFCFSCSAGTEQEVDSGRHVIEVQGSCKLCPRGSHCPGSNELVLLAGYFSSAQVPRNCKGPSDLQRRCAVFWGLLLKRLPVRHPEMSTNVRNIFAQVGIRGPAPMAATMNLGSNVEEAYFLLPLS</sequence>